<proteinExistence type="inferred from homology"/>
<dbReference type="InterPro" id="IPR035462">
    <property type="entry name" value="Eps8_SH3"/>
</dbReference>
<dbReference type="SMART" id="SM00326">
    <property type="entry name" value="SH3"/>
    <property type="match status" value="1"/>
</dbReference>
<feature type="region of interest" description="Disordered" evidence="7">
    <location>
        <begin position="372"/>
        <end position="395"/>
    </location>
</feature>
<keyword evidence="4" id="KW-0963">Cytoplasm</keyword>
<dbReference type="InterPro" id="IPR039801">
    <property type="entry name" value="EPS8-like"/>
</dbReference>
<dbReference type="InterPro" id="IPR055093">
    <property type="entry name" value="EPS8_2nd"/>
</dbReference>
<feature type="domain" description="SH3" evidence="8">
    <location>
        <begin position="702"/>
        <end position="761"/>
    </location>
</feature>
<feature type="region of interest" description="Disordered" evidence="7">
    <location>
        <begin position="314"/>
        <end position="343"/>
    </location>
</feature>
<dbReference type="Pfam" id="PF00018">
    <property type="entry name" value="SH3_1"/>
    <property type="match status" value="1"/>
</dbReference>
<gene>
    <name evidence="10" type="primary">LOC105224802</name>
</gene>
<dbReference type="PANTHER" id="PTHR12287:SF23">
    <property type="entry name" value="AROUSER, ISOFORM A-RELATED"/>
    <property type="match status" value="1"/>
</dbReference>
<keyword evidence="3 6" id="KW-0728">SH3 domain</keyword>
<dbReference type="Pfam" id="PF08416">
    <property type="entry name" value="PTB"/>
    <property type="match status" value="1"/>
</dbReference>
<evidence type="ECO:0000259" key="8">
    <source>
        <dbReference type="PROSITE" id="PS50002"/>
    </source>
</evidence>
<dbReference type="Proteomes" id="UP001652620">
    <property type="component" value="Chromosome 6"/>
</dbReference>
<dbReference type="CDD" id="cd01210">
    <property type="entry name" value="PTB_EPS8"/>
    <property type="match status" value="1"/>
</dbReference>
<dbReference type="InterPro" id="IPR036028">
    <property type="entry name" value="SH3-like_dom_sf"/>
</dbReference>
<reference evidence="10" key="1">
    <citation type="submission" date="2025-08" db="UniProtKB">
        <authorList>
            <consortium name="RefSeq"/>
        </authorList>
    </citation>
    <scope>IDENTIFICATION</scope>
    <source>
        <tissue evidence="10">Adult</tissue>
    </source>
</reference>
<organism evidence="9 10">
    <name type="scientific">Bactrocera dorsalis</name>
    <name type="common">Oriental fruit fly</name>
    <name type="synonym">Dacus dorsalis</name>
    <dbReference type="NCBI Taxonomy" id="27457"/>
    <lineage>
        <taxon>Eukaryota</taxon>
        <taxon>Metazoa</taxon>
        <taxon>Ecdysozoa</taxon>
        <taxon>Arthropoda</taxon>
        <taxon>Hexapoda</taxon>
        <taxon>Insecta</taxon>
        <taxon>Pterygota</taxon>
        <taxon>Neoptera</taxon>
        <taxon>Endopterygota</taxon>
        <taxon>Diptera</taxon>
        <taxon>Brachycera</taxon>
        <taxon>Muscomorpha</taxon>
        <taxon>Tephritoidea</taxon>
        <taxon>Tephritidae</taxon>
        <taxon>Bactrocera</taxon>
        <taxon>Bactrocera</taxon>
    </lineage>
</organism>
<dbReference type="SUPFAM" id="SSF50729">
    <property type="entry name" value="PH domain-like"/>
    <property type="match status" value="1"/>
</dbReference>
<evidence type="ECO:0000313" key="9">
    <source>
        <dbReference type="Proteomes" id="UP001652620"/>
    </source>
</evidence>
<comment type="subcellular location">
    <subcellularLocation>
        <location evidence="1">Cytoplasm</location>
    </subcellularLocation>
</comment>
<keyword evidence="9" id="KW-1185">Reference proteome</keyword>
<feature type="region of interest" description="Disordered" evidence="7">
    <location>
        <begin position="244"/>
        <end position="295"/>
    </location>
</feature>
<accession>A0ABM3K4C0</accession>
<dbReference type="CDD" id="cd11764">
    <property type="entry name" value="SH3_Eps8"/>
    <property type="match status" value="1"/>
</dbReference>
<dbReference type="GeneID" id="105224802"/>
<evidence type="ECO:0000256" key="4">
    <source>
        <dbReference type="ARBA" id="ARBA00022490"/>
    </source>
</evidence>
<dbReference type="InterPro" id="IPR011993">
    <property type="entry name" value="PH-like_dom_sf"/>
</dbReference>
<dbReference type="PANTHER" id="PTHR12287">
    <property type="entry name" value="EPIDERMAL GROWTH FACTOR RECEPTOR KINASE SUBSTRATE EPS8-RELATED PROTEIN"/>
    <property type="match status" value="1"/>
</dbReference>
<evidence type="ECO:0000313" key="10">
    <source>
        <dbReference type="RefSeq" id="XP_049316323.1"/>
    </source>
</evidence>
<feature type="compositionally biased region" description="Basic and acidic residues" evidence="7">
    <location>
        <begin position="89"/>
        <end position="104"/>
    </location>
</feature>
<evidence type="ECO:0000256" key="2">
    <source>
        <dbReference type="ARBA" id="ARBA00006197"/>
    </source>
</evidence>
<dbReference type="RefSeq" id="XP_049316323.1">
    <property type="nucleotide sequence ID" value="XM_049460366.1"/>
</dbReference>
<dbReference type="PROSITE" id="PS50002">
    <property type="entry name" value="SH3"/>
    <property type="match status" value="1"/>
</dbReference>
<dbReference type="SUPFAM" id="SSF50044">
    <property type="entry name" value="SH3-domain"/>
    <property type="match status" value="1"/>
</dbReference>
<dbReference type="Pfam" id="PF22975">
    <property type="entry name" value="EPS8_2nd"/>
    <property type="match status" value="1"/>
</dbReference>
<sequence length="827" mass="92003">MYIHICKYELSTTTVTKYTTIAKTPATYKNTNDKTATEAAIITSMLYLLMRAPGMAYHNSNGGAIGNNSTAGGSLRGIAGEIGSSEYSGDERDSRSGEDHHESDLNNKPIYLLEHLATFTVNKDSDIVYPADGMRRLLQLEKTTGIWSQKMQICLDYQWVLIMDYETGNIIERFPASLVQDPTAFTSTDSMELYNNILVFIVSGGSGSRSEMHIFQSQSVSAVHLVEDLKSLRNGKIVTHQREGLIHQQQSPSNLLKNGPTGLAKSLPATCSQHGRSEQQIHHLNNGGTITPSRTSIDQYGLHVRSVMLESNHAGAAAGSGNGETDSEQGGFNDETSSTSSDKYERDVTVLNHCFDDIEKFIARLQHAAAASRELERRRRNRKSKKKDPGEGLLTLRTRPPLEKEFIDIFSKFKLSFNLLAKLKAHIHDPNAPELVHFLFTPLALIVEASSDTYYESQLPARVINPLLTREAINLLINCVTSKETELWRSLGDAWIIPRDQWKNDVGSYHPVFMDGWSPDYLVTDELEILSTPTNNSKRCLDVKSHLHAGHTSHSGANGRQVGSNSNCSNTALHIGQVEEYETSIPIEKYSGHYERDSERFLPTGGISGAANGGPCDFSVHSEISIDSIERSGGALHDLQINNNIAAGIQTISTGMQQLHARDSQNTTATRNNNSVSEFSGRDNITNDERMLAAWLGDLQTAHAKIVLVTYPRTANNDKELSVVRGEYLEILDDTRKWWKARNIRGQVAHVPHTIVTPYNFGEESGSNQFYGQQQAPSHLQGNNTYTQPRHPINTNLSDNIETHRSHDGTDWIRNKHLGKKGEFRYF</sequence>
<protein>
    <submittedName>
        <fullName evidence="10">Epidermal growth factor receptor kinase substrate 8-like protein 2 isoform X1</fullName>
    </submittedName>
</protein>
<feature type="region of interest" description="Disordered" evidence="7">
    <location>
        <begin position="83"/>
        <end position="104"/>
    </location>
</feature>
<evidence type="ECO:0000256" key="1">
    <source>
        <dbReference type="ARBA" id="ARBA00004496"/>
    </source>
</evidence>
<evidence type="ECO:0000256" key="5">
    <source>
        <dbReference type="ARBA" id="ARBA00022553"/>
    </source>
</evidence>
<feature type="compositionally biased region" description="Polar residues" evidence="7">
    <location>
        <begin position="328"/>
        <end position="341"/>
    </location>
</feature>
<feature type="compositionally biased region" description="Polar residues" evidence="7">
    <location>
        <begin position="247"/>
        <end position="256"/>
    </location>
</feature>
<dbReference type="Gene3D" id="2.30.29.30">
    <property type="entry name" value="Pleckstrin-homology domain (PH domain)/Phosphotyrosine-binding domain (PTB)"/>
    <property type="match status" value="1"/>
</dbReference>
<keyword evidence="5" id="KW-0597">Phosphoprotein</keyword>
<dbReference type="InterPro" id="IPR001452">
    <property type="entry name" value="SH3_domain"/>
</dbReference>
<dbReference type="InterPro" id="IPR013625">
    <property type="entry name" value="PTB"/>
</dbReference>
<feature type="region of interest" description="Disordered" evidence="7">
    <location>
        <begin position="768"/>
        <end position="791"/>
    </location>
</feature>
<feature type="compositionally biased region" description="Polar residues" evidence="7">
    <location>
        <begin position="282"/>
        <end position="295"/>
    </location>
</feature>
<evidence type="ECO:0000256" key="7">
    <source>
        <dbReference type="SAM" id="MobiDB-lite"/>
    </source>
</evidence>
<evidence type="ECO:0000256" key="3">
    <source>
        <dbReference type="ARBA" id="ARBA00022443"/>
    </source>
</evidence>
<name>A0ABM3K4C0_BACDO</name>
<comment type="similarity">
    <text evidence="2">Belongs to the EPS8 family.</text>
</comment>
<dbReference type="InterPro" id="IPR033928">
    <property type="entry name" value="EPS8_PTB"/>
</dbReference>
<dbReference type="Gene3D" id="2.30.30.40">
    <property type="entry name" value="SH3 Domains"/>
    <property type="match status" value="1"/>
</dbReference>
<evidence type="ECO:0000256" key="6">
    <source>
        <dbReference type="PROSITE-ProRule" id="PRU00192"/>
    </source>
</evidence>